<dbReference type="RefSeq" id="WP_131938062.1">
    <property type="nucleotide sequence ID" value="NZ_BAAAMX010000057.1"/>
</dbReference>
<evidence type="ECO:0000256" key="8">
    <source>
        <dbReference type="ARBA" id="ARBA00022989"/>
    </source>
</evidence>
<reference evidence="15 16" key="1">
    <citation type="submission" date="2019-03" db="EMBL/GenBank/DDBJ databases">
        <title>Draft genome sequences of novel Actinobacteria.</title>
        <authorList>
            <person name="Sahin N."/>
            <person name="Ay H."/>
            <person name="Saygin H."/>
        </authorList>
    </citation>
    <scope>NUCLEOTIDE SEQUENCE [LARGE SCALE GENOMIC DNA]</scope>
    <source>
        <strain evidence="15 16">DSM 45347</strain>
    </source>
</reference>
<evidence type="ECO:0000256" key="4">
    <source>
        <dbReference type="ARBA" id="ARBA00022692"/>
    </source>
</evidence>
<keyword evidence="16" id="KW-1185">Reference proteome</keyword>
<keyword evidence="4 13" id="KW-0812">Transmembrane</keyword>
<dbReference type="EMBL" id="SMJW01000020">
    <property type="protein sequence ID" value="TDC18360.1"/>
    <property type="molecule type" value="Genomic_DNA"/>
</dbReference>
<feature type="transmembrane region" description="Helical" evidence="13">
    <location>
        <begin position="26"/>
        <end position="43"/>
    </location>
</feature>
<dbReference type="SUPFAM" id="SSF52343">
    <property type="entry name" value="Ferredoxin reductase-like, C-terminal NADP-linked domain"/>
    <property type="match status" value="1"/>
</dbReference>
<dbReference type="Proteomes" id="UP000295431">
    <property type="component" value="Unassembled WGS sequence"/>
</dbReference>
<dbReference type="Gene3D" id="3.40.50.80">
    <property type="entry name" value="Nucleotide-binding domain of ferredoxin-NADP reductase (FNR) module"/>
    <property type="match status" value="1"/>
</dbReference>
<evidence type="ECO:0000256" key="3">
    <source>
        <dbReference type="ARBA" id="ARBA00022630"/>
    </source>
</evidence>
<keyword evidence="11" id="KW-0411">Iron-sulfur</keyword>
<keyword evidence="7" id="KW-0274">FAD</keyword>
<dbReference type="PANTHER" id="PTHR47354">
    <property type="entry name" value="NADH OXIDOREDUCTASE HCR"/>
    <property type="match status" value="1"/>
</dbReference>
<protein>
    <submittedName>
        <fullName evidence="15">Ferric reductase</fullName>
    </submittedName>
</protein>
<comment type="caution">
    <text evidence="15">The sequence shown here is derived from an EMBL/GenBank/DDBJ whole genome shotgun (WGS) entry which is preliminary data.</text>
</comment>
<evidence type="ECO:0000256" key="1">
    <source>
        <dbReference type="ARBA" id="ARBA00001974"/>
    </source>
</evidence>
<keyword evidence="9" id="KW-0560">Oxidoreductase</keyword>
<dbReference type="GO" id="GO:0050660">
    <property type="term" value="F:flavin adenine dinucleotide binding"/>
    <property type="evidence" value="ECO:0007669"/>
    <property type="project" value="TreeGrafter"/>
</dbReference>
<evidence type="ECO:0000256" key="7">
    <source>
        <dbReference type="ARBA" id="ARBA00022827"/>
    </source>
</evidence>
<evidence type="ECO:0000256" key="12">
    <source>
        <dbReference type="ARBA" id="ARBA00023136"/>
    </source>
</evidence>
<evidence type="ECO:0000256" key="11">
    <source>
        <dbReference type="ARBA" id="ARBA00023014"/>
    </source>
</evidence>
<dbReference type="Pfam" id="PF00175">
    <property type="entry name" value="NAD_binding_1"/>
    <property type="match status" value="1"/>
</dbReference>
<dbReference type="PROSITE" id="PS51384">
    <property type="entry name" value="FAD_FR"/>
    <property type="match status" value="1"/>
</dbReference>
<dbReference type="OrthoDB" id="9801223at2"/>
<comment type="cofactor">
    <cofactor evidence="1">
        <name>FAD</name>
        <dbReference type="ChEBI" id="CHEBI:57692"/>
    </cofactor>
</comment>
<sequence length="452" mass="49990">MTVTRPDIPRPVTRPPRPAWRVPSSWPQLLIYAGAALVLALWWRSTGSVAGLDGWLTEAGRVTGLLAGYGCAVLLALMARVPALERGVGTDRLARWHAMGGRYTVWLVMAHVLLIIWGYAVTSRTDVVHQTVSVVLDYPEMLKGTAGFVLLLGVGITSARAARRRLPYETWHYLHFATYLAIFLAFSHQLANGAQFVGSAWARAAWYTLYIGVAVTLAWFRFLTPVISGFRHGLRVAAVHTEAPGVVSVYMTGRDLGGLRAEPGQFFRWRFLAPGLWWAANPYSLSEPPRGHRLRITVKQTGDHSRALARLRPGTRVWAEGPYGGFTGTRPRHDRALLLAGGVGVTPLRTLFETLPGDVTLVYLARRPQDLALRRELDAVAAARGARVHYFVDEPSGYSLPLTGRALRSVVPDVRHRDVYLCGPPGMTAAALRALRQAGVRRRHIRTESFEF</sequence>
<dbReference type="Gene3D" id="2.40.30.10">
    <property type="entry name" value="Translation factors"/>
    <property type="match status" value="1"/>
</dbReference>
<evidence type="ECO:0000256" key="10">
    <source>
        <dbReference type="ARBA" id="ARBA00023004"/>
    </source>
</evidence>
<dbReference type="PANTHER" id="PTHR47354:SF8">
    <property type="entry name" value="1,2-PHENYLACETYL-COA EPOXIDASE, SUBUNIT E"/>
    <property type="match status" value="1"/>
</dbReference>
<dbReference type="AlphaFoldDB" id="A0A4R4PB98"/>
<dbReference type="InterPro" id="IPR013130">
    <property type="entry name" value="Fe3_Rdtase_TM_dom"/>
</dbReference>
<evidence type="ECO:0000256" key="9">
    <source>
        <dbReference type="ARBA" id="ARBA00023002"/>
    </source>
</evidence>
<dbReference type="InterPro" id="IPR017938">
    <property type="entry name" value="Riboflavin_synthase-like_b-brl"/>
</dbReference>
<dbReference type="GO" id="GO:0016491">
    <property type="term" value="F:oxidoreductase activity"/>
    <property type="evidence" value="ECO:0007669"/>
    <property type="project" value="UniProtKB-KW"/>
</dbReference>
<dbReference type="Pfam" id="PF01794">
    <property type="entry name" value="Ferric_reduct"/>
    <property type="match status" value="1"/>
</dbReference>
<keyword evidence="10" id="KW-0408">Iron</keyword>
<gene>
    <name evidence="15" type="ORF">E1284_06430</name>
</gene>
<dbReference type="InterPro" id="IPR039261">
    <property type="entry name" value="FNR_nucleotide-bd"/>
</dbReference>
<feature type="transmembrane region" description="Helical" evidence="13">
    <location>
        <begin position="103"/>
        <end position="121"/>
    </location>
</feature>
<feature type="domain" description="FAD-binding FR-type" evidence="14">
    <location>
        <begin position="229"/>
        <end position="329"/>
    </location>
</feature>
<evidence type="ECO:0000313" key="15">
    <source>
        <dbReference type="EMBL" id="TDC18360.1"/>
    </source>
</evidence>
<dbReference type="GO" id="GO:0051537">
    <property type="term" value="F:2 iron, 2 sulfur cluster binding"/>
    <property type="evidence" value="ECO:0007669"/>
    <property type="project" value="UniProtKB-KW"/>
</dbReference>
<feature type="transmembrane region" description="Helical" evidence="13">
    <location>
        <begin position="173"/>
        <end position="192"/>
    </location>
</feature>
<organism evidence="15 16">
    <name type="scientific">Actinomadura bangladeshensis</name>
    <dbReference type="NCBI Taxonomy" id="453573"/>
    <lineage>
        <taxon>Bacteria</taxon>
        <taxon>Bacillati</taxon>
        <taxon>Actinomycetota</taxon>
        <taxon>Actinomycetes</taxon>
        <taxon>Streptosporangiales</taxon>
        <taxon>Thermomonosporaceae</taxon>
        <taxon>Actinomadura</taxon>
    </lineage>
</organism>
<keyword evidence="5" id="KW-0001">2Fe-2S</keyword>
<evidence type="ECO:0000256" key="13">
    <source>
        <dbReference type="SAM" id="Phobius"/>
    </source>
</evidence>
<accession>A0A4R4PB98</accession>
<dbReference type="InterPro" id="IPR001433">
    <property type="entry name" value="OxRdtase_FAD/NAD-bd"/>
</dbReference>
<dbReference type="PRINTS" id="PR00409">
    <property type="entry name" value="PHDIOXRDTASE"/>
</dbReference>
<proteinExistence type="predicted"/>
<keyword evidence="6" id="KW-0479">Metal-binding</keyword>
<comment type="subcellular location">
    <subcellularLocation>
        <location evidence="2">Membrane</location>
        <topology evidence="2">Multi-pass membrane protein</topology>
    </subcellularLocation>
</comment>
<feature type="transmembrane region" description="Helical" evidence="13">
    <location>
        <begin position="63"/>
        <end position="83"/>
    </location>
</feature>
<evidence type="ECO:0000256" key="5">
    <source>
        <dbReference type="ARBA" id="ARBA00022714"/>
    </source>
</evidence>
<evidence type="ECO:0000313" key="16">
    <source>
        <dbReference type="Proteomes" id="UP000295431"/>
    </source>
</evidence>
<keyword evidence="3" id="KW-0285">Flavoprotein</keyword>
<evidence type="ECO:0000259" key="14">
    <source>
        <dbReference type="PROSITE" id="PS51384"/>
    </source>
</evidence>
<feature type="transmembrane region" description="Helical" evidence="13">
    <location>
        <begin position="204"/>
        <end position="223"/>
    </location>
</feature>
<keyword evidence="8 13" id="KW-1133">Transmembrane helix</keyword>
<name>A0A4R4PB98_9ACTN</name>
<feature type="transmembrane region" description="Helical" evidence="13">
    <location>
        <begin position="141"/>
        <end position="161"/>
    </location>
</feature>
<dbReference type="SUPFAM" id="SSF63380">
    <property type="entry name" value="Riboflavin synthase domain-like"/>
    <property type="match status" value="1"/>
</dbReference>
<dbReference type="GO" id="GO:0046872">
    <property type="term" value="F:metal ion binding"/>
    <property type="evidence" value="ECO:0007669"/>
    <property type="project" value="UniProtKB-KW"/>
</dbReference>
<dbReference type="GO" id="GO:0016020">
    <property type="term" value="C:membrane"/>
    <property type="evidence" value="ECO:0007669"/>
    <property type="project" value="UniProtKB-SubCell"/>
</dbReference>
<keyword evidence="12 13" id="KW-0472">Membrane</keyword>
<evidence type="ECO:0000256" key="2">
    <source>
        <dbReference type="ARBA" id="ARBA00004141"/>
    </source>
</evidence>
<dbReference type="InterPro" id="IPR050415">
    <property type="entry name" value="MRET"/>
</dbReference>
<dbReference type="InterPro" id="IPR017927">
    <property type="entry name" value="FAD-bd_FR_type"/>
</dbReference>
<evidence type="ECO:0000256" key="6">
    <source>
        <dbReference type="ARBA" id="ARBA00022723"/>
    </source>
</evidence>